<feature type="region of interest" description="Disordered" evidence="12">
    <location>
        <begin position="286"/>
        <end position="307"/>
    </location>
</feature>
<dbReference type="Gene3D" id="3.90.1860.10">
    <property type="entry name" value="tRNA-splicing ligase RtcB"/>
    <property type="match status" value="1"/>
</dbReference>
<dbReference type="Pfam" id="PF01139">
    <property type="entry name" value="RtcB"/>
    <property type="match status" value="2"/>
</dbReference>
<dbReference type="GO" id="GO:0003909">
    <property type="term" value="F:DNA ligase activity"/>
    <property type="evidence" value="ECO:0007669"/>
    <property type="project" value="TreeGrafter"/>
</dbReference>
<dbReference type="InterPro" id="IPR036025">
    <property type="entry name" value="RtcB-like_sf"/>
</dbReference>
<feature type="active site" description="GMP-histidine intermediate" evidence="9">
    <location>
        <position position="298"/>
    </location>
</feature>
<name>A0A1M4SFE6_9LACT</name>
<dbReference type="SUPFAM" id="SSF103365">
    <property type="entry name" value="Hypothetical protein PH1602"/>
    <property type="match status" value="1"/>
</dbReference>
<dbReference type="GO" id="GO:0170057">
    <property type="term" value="F:RNA ligase (GTP) activity"/>
    <property type="evidence" value="ECO:0007669"/>
    <property type="project" value="UniProtKB-EC"/>
</dbReference>
<dbReference type="RefSeq" id="WP_073294712.1">
    <property type="nucleotide sequence ID" value="NZ_FQUF01000003.1"/>
</dbReference>
<evidence type="ECO:0000256" key="9">
    <source>
        <dbReference type="PIRSR" id="PIRSR601233-1"/>
    </source>
</evidence>
<evidence type="ECO:0000313" key="13">
    <source>
        <dbReference type="EMBL" id="SHE30717.1"/>
    </source>
</evidence>
<organism evidence="13 14">
    <name type="scientific">Atopostipes suicloacalis DSM 15692</name>
    <dbReference type="NCBI Taxonomy" id="1121025"/>
    <lineage>
        <taxon>Bacteria</taxon>
        <taxon>Bacillati</taxon>
        <taxon>Bacillota</taxon>
        <taxon>Bacilli</taxon>
        <taxon>Lactobacillales</taxon>
        <taxon>Carnobacteriaceae</taxon>
        <taxon>Atopostipes</taxon>
    </lineage>
</organism>
<gene>
    <name evidence="13" type="ORF">SAMN02745249_00155</name>
</gene>
<dbReference type="GO" id="GO:0006396">
    <property type="term" value="P:RNA processing"/>
    <property type="evidence" value="ECO:0007669"/>
    <property type="project" value="InterPro"/>
</dbReference>
<evidence type="ECO:0000256" key="7">
    <source>
        <dbReference type="ARBA" id="ARBA00023211"/>
    </source>
</evidence>
<dbReference type="GO" id="GO:0042245">
    <property type="term" value="P:RNA repair"/>
    <property type="evidence" value="ECO:0007669"/>
    <property type="project" value="UniProtKB-KW"/>
</dbReference>
<dbReference type="InterPro" id="IPR052915">
    <property type="entry name" value="RtcB-like"/>
</dbReference>
<protein>
    <recommendedName>
        <fullName evidence="1">3'-phosphate/5'-hydroxy nucleic acid ligase</fullName>
        <ecNumber evidence="1">6.5.1.8</ecNumber>
    </recommendedName>
</protein>
<keyword evidence="14" id="KW-1185">Reference proteome</keyword>
<feature type="binding site" evidence="10">
    <location>
        <begin position="248"/>
        <end position="249"/>
    </location>
    <ligand>
        <name>GMP</name>
        <dbReference type="ChEBI" id="CHEBI:58115"/>
    </ligand>
</feature>
<dbReference type="AlphaFoldDB" id="A0A1M4SFE6"/>
<feature type="binding site" evidence="11">
    <location>
        <position position="170"/>
    </location>
    <ligand>
        <name>Mn(2+)</name>
        <dbReference type="ChEBI" id="CHEBI:29035"/>
        <label>2</label>
    </ligand>
</feature>
<dbReference type="PANTHER" id="PTHR43749">
    <property type="entry name" value="RNA-SPLICING LIGASE RTCB"/>
    <property type="match status" value="1"/>
</dbReference>
<evidence type="ECO:0000256" key="8">
    <source>
        <dbReference type="ARBA" id="ARBA00047746"/>
    </source>
</evidence>
<feature type="binding site" evidence="11">
    <location>
        <position position="248"/>
    </location>
    <ligand>
        <name>Mn(2+)</name>
        <dbReference type="ChEBI" id="CHEBI:29035"/>
        <label>2</label>
    </ligand>
</feature>
<feature type="binding site" evidence="10">
    <location>
        <begin position="298"/>
        <end position="301"/>
    </location>
    <ligand>
        <name>GMP</name>
        <dbReference type="ChEBI" id="CHEBI:58115"/>
    </ligand>
</feature>
<dbReference type="GO" id="GO:0006281">
    <property type="term" value="P:DNA repair"/>
    <property type="evidence" value="ECO:0007669"/>
    <property type="project" value="TreeGrafter"/>
</dbReference>
<keyword evidence="5" id="KW-0692">RNA repair</keyword>
<evidence type="ECO:0000256" key="12">
    <source>
        <dbReference type="SAM" id="MobiDB-lite"/>
    </source>
</evidence>
<dbReference type="PANTHER" id="PTHR43749:SF2">
    <property type="entry name" value="RNA-SPLICING LIGASE RTCB"/>
    <property type="match status" value="1"/>
</dbReference>
<dbReference type="InterPro" id="IPR001233">
    <property type="entry name" value="RtcB"/>
</dbReference>
<keyword evidence="4 10" id="KW-0547">Nucleotide-binding</keyword>
<comment type="cofactor">
    <cofactor evidence="11">
        <name>Mn(2+)</name>
        <dbReference type="ChEBI" id="CHEBI:29035"/>
    </cofactor>
    <text evidence="11">Binds 2 manganese ions per subunit.</text>
</comment>
<proteinExistence type="predicted"/>
<evidence type="ECO:0000256" key="5">
    <source>
        <dbReference type="ARBA" id="ARBA00022800"/>
    </source>
</evidence>
<dbReference type="GO" id="GO:0030145">
    <property type="term" value="F:manganese ion binding"/>
    <property type="evidence" value="ECO:0007669"/>
    <property type="project" value="TreeGrafter"/>
</dbReference>
<evidence type="ECO:0000313" key="14">
    <source>
        <dbReference type="Proteomes" id="UP000184128"/>
    </source>
</evidence>
<dbReference type="STRING" id="1121025.SAMN02745249_00155"/>
<keyword evidence="7 11" id="KW-0464">Manganese</keyword>
<dbReference type="Proteomes" id="UP000184128">
    <property type="component" value="Unassembled WGS sequence"/>
</dbReference>
<evidence type="ECO:0000256" key="11">
    <source>
        <dbReference type="PIRSR" id="PIRSR601233-3"/>
    </source>
</evidence>
<evidence type="ECO:0000256" key="10">
    <source>
        <dbReference type="PIRSR" id="PIRSR601233-2"/>
    </source>
</evidence>
<evidence type="ECO:0000256" key="3">
    <source>
        <dbReference type="ARBA" id="ARBA00022723"/>
    </source>
</evidence>
<comment type="catalytic activity">
    <reaction evidence="8">
        <text>a 3'-end 3'-phospho-ribonucleotide-RNA + a 5'-end dephospho-ribonucleoside-RNA + GTP = a ribonucleotidyl-ribonucleotide-RNA + GMP + diphosphate</text>
        <dbReference type="Rhea" id="RHEA:68076"/>
        <dbReference type="Rhea" id="RHEA-COMP:10463"/>
        <dbReference type="Rhea" id="RHEA-COMP:13936"/>
        <dbReference type="Rhea" id="RHEA-COMP:17355"/>
        <dbReference type="ChEBI" id="CHEBI:33019"/>
        <dbReference type="ChEBI" id="CHEBI:37565"/>
        <dbReference type="ChEBI" id="CHEBI:58115"/>
        <dbReference type="ChEBI" id="CHEBI:83062"/>
        <dbReference type="ChEBI" id="CHEBI:138284"/>
        <dbReference type="ChEBI" id="CHEBI:173118"/>
        <dbReference type="EC" id="6.5.1.8"/>
    </reaction>
</comment>
<feature type="binding site" evidence="10">
    <location>
        <position position="281"/>
    </location>
    <ligand>
        <name>GMP</name>
        <dbReference type="ChEBI" id="CHEBI:58115"/>
    </ligand>
</feature>
<dbReference type="EC" id="6.5.1.8" evidence="1"/>
<evidence type="ECO:0000256" key="4">
    <source>
        <dbReference type="ARBA" id="ARBA00022741"/>
    </source>
</evidence>
<keyword evidence="2 13" id="KW-0436">Ligase</keyword>
<reference evidence="13 14" key="1">
    <citation type="submission" date="2016-11" db="EMBL/GenBank/DDBJ databases">
        <authorList>
            <person name="Jaros S."/>
            <person name="Januszkiewicz K."/>
            <person name="Wedrychowicz H."/>
        </authorList>
    </citation>
    <scope>NUCLEOTIDE SEQUENCE [LARGE SCALE GENOMIC DNA]</scope>
    <source>
        <strain evidence="13 14">DSM 15692</strain>
    </source>
</reference>
<keyword evidence="3 11" id="KW-0479">Metal-binding</keyword>
<dbReference type="OrthoDB" id="9802323at2"/>
<sequence>MSKSINIRGEYNSAKVFNPDIDESSYRQIEDMMNREEFEESKFRFMPDVHYGKGSTVGTTMTVEDKIVPSFIGVDIGCGVSVTELELNKKEASDPKFLKKFDRNARQQVPLGFNRHGRYKDSPDLKLEDFIVSDQLDREAFYTSIGSLGGGNHFISLEATDDGKVYLLIHSGSRNIGHTVATIYQDLADDLNPSERKGEGHLEGEAMEEYLHDLGLAQKYALQNRNAMADAILESNQLKQRSRFDSVHNYIDLDTMIARKGAISAKEDERLVIPFNSRDGSVIAKGKGNEDWNHSAPHGAGRTMSRTQARKRIPYQKYQEMMKDVYSTSVSKRTLDEAPSAYNEQKKILELAEPTIEVLEYIRPLYNLKG</sequence>
<evidence type="ECO:0000256" key="6">
    <source>
        <dbReference type="ARBA" id="ARBA00023134"/>
    </source>
</evidence>
<accession>A0A1M4SFE6</accession>
<evidence type="ECO:0000256" key="1">
    <source>
        <dbReference type="ARBA" id="ARBA00012726"/>
    </source>
</evidence>
<feature type="binding site" evidence="11">
    <location>
        <position position="75"/>
    </location>
    <ligand>
        <name>Mn(2+)</name>
        <dbReference type="ChEBI" id="CHEBI:29035"/>
        <label>1</label>
    </ligand>
</feature>
<evidence type="ECO:0000256" key="2">
    <source>
        <dbReference type="ARBA" id="ARBA00022598"/>
    </source>
</evidence>
<dbReference type="EMBL" id="FQUF01000003">
    <property type="protein sequence ID" value="SHE30717.1"/>
    <property type="molecule type" value="Genomic_DNA"/>
</dbReference>
<keyword evidence="6 10" id="KW-0342">GTP-binding</keyword>
<dbReference type="GO" id="GO:0005525">
    <property type="term" value="F:GTP binding"/>
    <property type="evidence" value="ECO:0007669"/>
    <property type="project" value="UniProtKB-KW"/>
</dbReference>
<feature type="binding site" evidence="11">
    <location>
        <position position="153"/>
    </location>
    <ligand>
        <name>Mn(2+)</name>
        <dbReference type="ChEBI" id="CHEBI:29035"/>
        <label>1</label>
    </ligand>
</feature>